<dbReference type="PROSITE" id="PS51387">
    <property type="entry name" value="FAD_PCMH"/>
    <property type="match status" value="1"/>
</dbReference>
<dbReference type="InterPro" id="IPR016166">
    <property type="entry name" value="FAD-bd_PCMH"/>
</dbReference>
<evidence type="ECO:0000256" key="2">
    <source>
        <dbReference type="ARBA" id="ARBA00022630"/>
    </source>
</evidence>
<keyword evidence="8" id="KW-1185">Reference proteome</keyword>
<dbReference type="Proteomes" id="UP001251528">
    <property type="component" value="Unassembled WGS sequence"/>
</dbReference>
<keyword evidence="5" id="KW-0732">Signal</keyword>
<evidence type="ECO:0000313" key="7">
    <source>
        <dbReference type="EMBL" id="KAK2591879.1"/>
    </source>
</evidence>
<dbReference type="Pfam" id="PF08031">
    <property type="entry name" value="BBE"/>
    <property type="match status" value="1"/>
</dbReference>
<evidence type="ECO:0000256" key="4">
    <source>
        <dbReference type="ARBA" id="ARBA00023002"/>
    </source>
</evidence>
<dbReference type="Gene3D" id="3.30.43.10">
    <property type="entry name" value="Uridine Diphospho-n-acetylenolpyruvylglucosamine Reductase, domain 2"/>
    <property type="match status" value="1"/>
</dbReference>
<dbReference type="Pfam" id="PF01565">
    <property type="entry name" value="FAD_binding_4"/>
    <property type="match status" value="1"/>
</dbReference>
<reference evidence="7" key="1">
    <citation type="submission" date="2023-06" db="EMBL/GenBank/DDBJ databases">
        <title>Conoideocrella luteorostrata (Hypocreales: Clavicipitaceae), a potential biocontrol fungus for elongate hemlock scale in United States Christmas tree production areas.</title>
        <authorList>
            <person name="Barrett H."/>
            <person name="Lovett B."/>
            <person name="Macias A.M."/>
            <person name="Stajich J.E."/>
            <person name="Kasson M.T."/>
        </authorList>
    </citation>
    <scope>NUCLEOTIDE SEQUENCE</scope>
    <source>
        <strain evidence="7">ARSEF 14590</strain>
    </source>
</reference>
<dbReference type="InterPro" id="IPR036318">
    <property type="entry name" value="FAD-bd_PCMH-like_sf"/>
</dbReference>
<dbReference type="PANTHER" id="PTHR42973">
    <property type="entry name" value="BINDING OXIDOREDUCTASE, PUTATIVE (AFU_ORTHOLOGUE AFUA_1G17690)-RELATED"/>
    <property type="match status" value="1"/>
</dbReference>
<comment type="similarity">
    <text evidence="1">Belongs to the oxygen-dependent FAD-linked oxidoreductase family.</text>
</comment>
<dbReference type="InterPro" id="IPR006094">
    <property type="entry name" value="Oxid_FAD_bind_N"/>
</dbReference>
<proteinExistence type="inferred from homology"/>
<evidence type="ECO:0000256" key="5">
    <source>
        <dbReference type="SAM" id="SignalP"/>
    </source>
</evidence>
<evidence type="ECO:0000256" key="3">
    <source>
        <dbReference type="ARBA" id="ARBA00022827"/>
    </source>
</evidence>
<dbReference type="PANTHER" id="PTHR42973:SF54">
    <property type="entry name" value="FAD-BINDING PCMH-TYPE DOMAIN-CONTAINING PROTEIN"/>
    <property type="match status" value="1"/>
</dbReference>
<keyword evidence="4" id="KW-0560">Oxidoreductase</keyword>
<evidence type="ECO:0000256" key="1">
    <source>
        <dbReference type="ARBA" id="ARBA00005466"/>
    </source>
</evidence>
<dbReference type="GO" id="GO:0016491">
    <property type="term" value="F:oxidoreductase activity"/>
    <property type="evidence" value="ECO:0007669"/>
    <property type="project" value="UniProtKB-KW"/>
</dbReference>
<dbReference type="InterPro" id="IPR012951">
    <property type="entry name" value="BBE"/>
</dbReference>
<dbReference type="Gene3D" id="3.30.465.10">
    <property type="match status" value="1"/>
</dbReference>
<feature type="signal peptide" evidence="5">
    <location>
        <begin position="1"/>
        <end position="20"/>
    </location>
</feature>
<dbReference type="AlphaFoldDB" id="A0AAJ0CF75"/>
<protein>
    <recommendedName>
        <fullName evidence="6">FAD-binding PCMH-type domain-containing protein</fullName>
    </recommendedName>
</protein>
<dbReference type="InterPro" id="IPR016169">
    <property type="entry name" value="FAD-bd_PCMH_sub2"/>
</dbReference>
<dbReference type="Gene3D" id="3.40.462.20">
    <property type="match status" value="1"/>
</dbReference>
<keyword evidence="2" id="KW-0285">Flavoprotein</keyword>
<dbReference type="SUPFAM" id="SSF56176">
    <property type="entry name" value="FAD-binding/transporter-associated domain-like"/>
    <property type="match status" value="1"/>
</dbReference>
<feature type="domain" description="FAD-binding PCMH-type" evidence="6">
    <location>
        <begin position="68"/>
        <end position="247"/>
    </location>
</feature>
<sequence length="534" mass="59111">MIFSIFAVICLIAAAASANANPLIEGDCIRSDPGLRQLSRVLSNKSAISCLGQPLQRHNSNRYWGTQFGKNASVVVYPSTTKDVSLAVQAANRSPLGQDFAFVGGGHSQINASSAYGLVLDLSWMNKSRVILDFQLDNSNIKAVEYEGGSNWGQVQATTNGTGYTAVGARVASVGAGGFSLGGGIGFLAGAYGFATDRLVRLEVVLPSGEIVLASKHNRYSDLFWALQGGSGQFGIVTRFWQEAVPEPKKSYLGFYYIDDNDVERLQNQTVKFFENNKDPFSVIYYGFGFLPADLANPTPESYAKRTLLITVYFENPENPNQLSYNQTFDNFFTGINTTNSTVIQSDYYSNLVFVGQAAYPYGYRRGFYGAQTTKIDVKYLSDLTTKFYSYLDEMQKRGEKPYSASFIVQYMFPTLNGHVPKSDADTAWPHSVVGHQTLFTPAYLDKRNDELTLSTVRALNKISYDKQAELGEFVGDYPNYISPGERGRRVWGDNVKRLIRLKQKYDPQCLIRNGLVFSSKGCVEGGWGNIFSD</sequence>
<evidence type="ECO:0000259" key="6">
    <source>
        <dbReference type="PROSITE" id="PS51387"/>
    </source>
</evidence>
<gene>
    <name evidence="7" type="ORF">QQS21_010431</name>
</gene>
<accession>A0AAJ0CF75</accession>
<evidence type="ECO:0000313" key="8">
    <source>
        <dbReference type="Proteomes" id="UP001251528"/>
    </source>
</evidence>
<feature type="chain" id="PRO_5042533595" description="FAD-binding PCMH-type domain-containing protein" evidence="5">
    <location>
        <begin position="21"/>
        <end position="534"/>
    </location>
</feature>
<dbReference type="InterPro" id="IPR016167">
    <property type="entry name" value="FAD-bd_PCMH_sub1"/>
</dbReference>
<dbReference type="InterPro" id="IPR050416">
    <property type="entry name" value="FAD-linked_Oxidoreductase"/>
</dbReference>
<organism evidence="7 8">
    <name type="scientific">Conoideocrella luteorostrata</name>
    <dbReference type="NCBI Taxonomy" id="1105319"/>
    <lineage>
        <taxon>Eukaryota</taxon>
        <taxon>Fungi</taxon>
        <taxon>Dikarya</taxon>
        <taxon>Ascomycota</taxon>
        <taxon>Pezizomycotina</taxon>
        <taxon>Sordariomycetes</taxon>
        <taxon>Hypocreomycetidae</taxon>
        <taxon>Hypocreales</taxon>
        <taxon>Clavicipitaceae</taxon>
        <taxon>Conoideocrella</taxon>
    </lineage>
</organism>
<keyword evidence="3" id="KW-0274">FAD</keyword>
<dbReference type="EMBL" id="JASWJB010000303">
    <property type="protein sequence ID" value="KAK2591879.1"/>
    <property type="molecule type" value="Genomic_DNA"/>
</dbReference>
<name>A0AAJ0CF75_9HYPO</name>
<dbReference type="GO" id="GO:0071949">
    <property type="term" value="F:FAD binding"/>
    <property type="evidence" value="ECO:0007669"/>
    <property type="project" value="InterPro"/>
</dbReference>
<comment type="caution">
    <text evidence="7">The sequence shown here is derived from an EMBL/GenBank/DDBJ whole genome shotgun (WGS) entry which is preliminary data.</text>
</comment>